<dbReference type="PANTHER" id="PTHR10948">
    <property type="entry name" value="TRANSPOSASE"/>
    <property type="match status" value="1"/>
</dbReference>
<evidence type="ECO:0000313" key="2">
    <source>
        <dbReference type="EMBL" id="PNP94120.1"/>
    </source>
</evidence>
<dbReference type="InterPro" id="IPR051917">
    <property type="entry name" value="Transposase-Integrase"/>
</dbReference>
<dbReference type="EMBL" id="NBAX01000006">
    <property type="protein sequence ID" value="PNP94120.1"/>
    <property type="molecule type" value="Genomic_DNA"/>
</dbReference>
<dbReference type="GO" id="GO:0004803">
    <property type="term" value="F:transposase activity"/>
    <property type="evidence" value="ECO:0007669"/>
    <property type="project" value="TreeGrafter"/>
</dbReference>
<sequence>MGKQLNSKHRQKIAELLQEGKNFREIAEILKVDRTTILREINRNAGDNGVYNPQLAESKTRRRKKLQAVSPGAVARLPPNVRAEVEKVWAFETPAVKRRQLIVDKYIKEYGPVIEQKLISPRAAMCALANEFYMSSSAIYYLLKRENIYRDAAHPVCLSSSIYKE</sequence>
<evidence type="ECO:0000259" key="1">
    <source>
        <dbReference type="Pfam" id="PF13936"/>
    </source>
</evidence>
<protein>
    <submittedName>
        <fullName evidence="2">Transposase</fullName>
    </submittedName>
</protein>
<name>A0A2K0XHW3_9BACT</name>
<comment type="caution">
    <text evidence="2">The sequence shown here is derived from an EMBL/GenBank/DDBJ whole genome shotgun (WGS) entry which is preliminary data.</text>
</comment>
<gene>
    <name evidence="2" type="ORF">BFS16_08070</name>
</gene>
<dbReference type="InterPro" id="IPR009057">
    <property type="entry name" value="Homeodomain-like_sf"/>
</dbReference>
<dbReference type="Gene3D" id="1.10.10.60">
    <property type="entry name" value="Homeodomain-like"/>
    <property type="match status" value="1"/>
</dbReference>
<dbReference type="AlphaFoldDB" id="A0A2K0XHW3"/>
<accession>A0A2K0XHW3</accession>
<dbReference type="RefSeq" id="WP_103003540.1">
    <property type="nucleotide sequence ID" value="NZ_JBETXH010000001.1"/>
</dbReference>
<dbReference type="GO" id="GO:0005829">
    <property type="term" value="C:cytosol"/>
    <property type="evidence" value="ECO:0007669"/>
    <property type="project" value="TreeGrafter"/>
</dbReference>
<proteinExistence type="predicted"/>
<dbReference type="GO" id="GO:0032196">
    <property type="term" value="P:transposition"/>
    <property type="evidence" value="ECO:0007669"/>
    <property type="project" value="TreeGrafter"/>
</dbReference>
<evidence type="ECO:0000313" key="3">
    <source>
        <dbReference type="Proteomes" id="UP000236634"/>
    </source>
</evidence>
<dbReference type="PANTHER" id="PTHR10948:SF23">
    <property type="entry name" value="TRANSPOSASE INSI FOR INSERTION SEQUENCE ELEMENT IS30A-RELATED"/>
    <property type="match status" value="1"/>
</dbReference>
<reference evidence="2 3" key="1">
    <citation type="submission" date="2017-03" db="EMBL/GenBank/DDBJ databases">
        <authorList>
            <person name="Afonso C.L."/>
            <person name="Miller P.J."/>
            <person name="Scott M.A."/>
            <person name="Spackman E."/>
            <person name="Goraichik I."/>
            <person name="Dimitrov K.M."/>
            <person name="Suarez D.L."/>
            <person name="Swayne D.E."/>
        </authorList>
    </citation>
    <scope>NUCLEOTIDE SEQUENCE [LARGE SCALE GENOMIC DNA]</scope>
    <source>
        <strain evidence="2 3">DNF00076</strain>
    </source>
</reference>
<dbReference type="SUPFAM" id="SSF46689">
    <property type="entry name" value="Homeodomain-like"/>
    <property type="match status" value="1"/>
</dbReference>
<feature type="domain" description="Transposase IS30-like HTH" evidence="1">
    <location>
        <begin position="2"/>
        <end position="44"/>
    </location>
</feature>
<dbReference type="InterPro" id="IPR025246">
    <property type="entry name" value="IS30-like_HTH"/>
</dbReference>
<dbReference type="Proteomes" id="UP000236634">
    <property type="component" value="Unassembled WGS sequence"/>
</dbReference>
<organism evidence="2 3">
    <name type="scientific">Hoylesella timonensis</name>
    <dbReference type="NCBI Taxonomy" id="386414"/>
    <lineage>
        <taxon>Bacteria</taxon>
        <taxon>Pseudomonadati</taxon>
        <taxon>Bacteroidota</taxon>
        <taxon>Bacteroidia</taxon>
        <taxon>Bacteroidales</taxon>
        <taxon>Prevotellaceae</taxon>
        <taxon>Hoylesella</taxon>
    </lineage>
</organism>
<dbReference type="Pfam" id="PF13936">
    <property type="entry name" value="HTH_38"/>
    <property type="match status" value="1"/>
</dbReference>